<protein>
    <submittedName>
        <fullName evidence="12">Replication factor C large subunit</fullName>
    </submittedName>
</protein>
<dbReference type="STRING" id="29655.A0A0K9P9T4"/>
<keyword evidence="4" id="KW-0547">Nucleotide-binding</keyword>
<dbReference type="AlphaFoldDB" id="A0A0K9P9T4"/>
<organism evidence="12 13">
    <name type="scientific">Zostera marina</name>
    <name type="common">Eelgrass</name>
    <dbReference type="NCBI Taxonomy" id="29655"/>
    <lineage>
        <taxon>Eukaryota</taxon>
        <taxon>Viridiplantae</taxon>
        <taxon>Streptophyta</taxon>
        <taxon>Embryophyta</taxon>
        <taxon>Tracheophyta</taxon>
        <taxon>Spermatophyta</taxon>
        <taxon>Magnoliopsida</taxon>
        <taxon>Liliopsida</taxon>
        <taxon>Zosteraceae</taxon>
        <taxon>Zostera</taxon>
    </lineage>
</organism>
<evidence type="ECO:0000259" key="11">
    <source>
        <dbReference type="SMART" id="SM00382"/>
    </source>
</evidence>
<dbReference type="InterPro" id="IPR003959">
    <property type="entry name" value="ATPase_AAA_core"/>
</dbReference>
<evidence type="ECO:0000313" key="12">
    <source>
        <dbReference type="EMBL" id="KMZ65838.1"/>
    </source>
</evidence>
<dbReference type="SUPFAM" id="SSF52540">
    <property type="entry name" value="P-loop containing nucleoside triphosphate hydrolases"/>
    <property type="match status" value="1"/>
</dbReference>
<dbReference type="GO" id="GO:0016887">
    <property type="term" value="F:ATP hydrolysis activity"/>
    <property type="evidence" value="ECO:0007669"/>
    <property type="project" value="InterPro"/>
</dbReference>
<comment type="subcellular location">
    <subcellularLocation>
        <location evidence="1">Nucleus</location>
    </subcellularLocation>
</comment>
<evidence type="ECO:0000256" key="2">
    <source>
        <dbReference type="ARBA" id="ARBA00011480"/>
    </source>
</evidence>
<evidence type="ECO:0000256" key="5">
    <source>
        <dbReference type="ARBA" id="ARBA00022840"/>
    </source>
</evidence>
<evidence type="ECO:0000256" key="6">
    <source>
        <dbReference type="ARBA" id="ARBA00023125"/>
    </source>
</evidence>
<keyword evidence="8" id="KW-0131">Cell cycle</keyword>
<dbReference type="Gene3D" id="3.40.50.300">
    <property type="entry name" value="P-loop containing nucleotide triphosphate hydrolases"/>
    <property type="match status" value="1"/>
</dbReference>
<dbReference type="GO" id="GO:0006260">
    <property type="term" value="P:DNA replication"/>
    <property type="evidence" value="ECO:0007669"/>
    <property type="project" value="UniProtKB-KW"/>
</dbReference>
<dbReference type="GO" id="GO:0003677">
    <property type="term" value="F:DNA binding"/>
    <property type="evidence" value="ECO:0007669"/>
    <property type="project" value="UniProtKB-KW"/>
</dbReference>
<dbReference type="GO" id="GO:0005524">
    <property type="term" value="F:ATP binding"/>
    <property type="evidence" value="ECO:0007669"/>
    <property type="project" value="UniProtKB-KW"/>
</dbReference>
<feature type="domain" description="AAA+ ATPase" evidence="11">
    <location>
        <begin position="334"/>
        <end position="484"/>
    </location>
</feature>
<dbReference type="Gene3D" id="1.10.8.60">
    <property type="match status" value="1"/>
</dbReference>
<dbReference type="InterPro" id="IPR027417">
    <property type="entry name" value="P-loop_NTPase"/>
</dbReference>
<dbReference type="CDD" id="cd18140">
    <property type="entry name" value="HLD_clamp_RFC"/>
    <property type="match status" value="1"/>
</dbReference>
<dbReference type="InterPro" id="IPR003593">
    <property type="entry name" value="AAA+_ATPase"/>
</dbReference>
<dbReference type="InterPro" id="IPR047854">
    <property type="entry name" value="RFC_lid"/>
</dbReference>
<keyword evidence="6" id="KW-0238">DNA-binding</keyword>
<dbReference type="Proteomes" id="UP000036987">
    <property type="component" value="Unassembled WGS sequence"/>
</dbReference>
<dbReference type="SMART" id="SM00382">
    <property type="entry name" value="AAA"/>
    <property type="match status" value="1"/>
</dbReference>
<feature type="compositionally biased region" description="Basic and acidic residues" evidence="10">
    <location>
        <begin position="97"/>
        <end position="113"/>
    </location>
</feature>
<reference evidence="13" key="1">
    <citation type="journal article" date="2016" name="Nature">
        <title>The genome of the seagrass Zostera marina reveals angiosperm adaptation to the sea.</title>
        <authorList>
            <person name="Olsen J.L."/>
            <person name="Rouze P."/>
            <person name="Verhelst B."/>
            <person name="Lin Y.-C."/>
            <person name="Bayer T."/>
            <person name="Collen J."/>
            <person name="Dattolo E."/>
            <person name="De Paoli E."/>
            <person name="Dittami S."/>
            <person name="Maumus F."/>
            <person name="Michel G."/>
            <person name="Kersting A."/>
            <person name="Lauritano C."/>
            <person name="Lohaus R."/>
            <person name="Toepel M."/>
            <person name="Tonon T."/>
            <person name="Vanneste K."/>
            <person name="Amirebrahimi M."/>
            <person name="Brakel J."/>
            <person name="Bostroem C."/>
            <person name="Chovatia M."/>
            <person name="Grimwood J."/>
            <person name="Jenkins J.W."/>
            <person name="Jueterbock A."/>
            <person name="Mraz A."/>
            <person name="Stam W.T."/>
            <person name="Tice H."/>
            <person name="Bornberg-Bauer E."/>
            <person name="Green P.J."/>
            <person name="Pearson G.A."/>
            <person name="Procaccini G."/>
            <person name="Duarte C.M."/>
            <person name="Schmutz J."/>
            <person name="Reusch T.B.H."/>
            <person name="Van de Peer Y."/>
        </authorList>
    </citation>
    <scope>NUCLEOTIDE SEQUENCE [LARGE SCALE GENOMIC DNA]</scope>
    <source>
        <strain evidence="13">cv. Finnish</strain>
    </source>
</reference>
<evidence type="ECO:0000256" key="9">
    <source>
        <dbReference type="ARBA" id="ARBA00043975"/>
    </source>
</evidence>
<dbReference type="Pfam" id="PF00004">
    <property type="entry name" value="AAA"/>
    <property type="match status" value="1"/>
</dbReference>
<dbReference type="GO" id="GO:0007062">
    <property type="term" value="P:sister chromatid cohesion"/>
    <property type="evidence" value="ECO:0000318"/>
    <property type="project" value="GO_Central"/>
</dbReference>
<dbReference type="OrthoDB" id="2195431at2759"/>
<dbReference type="PANTHER" id="PTHR46765">
    <property type="entry name" value="P-LOOP CONTAINING NUCLEOSIDE TRIPHOSPHATE HYDROLASES SUPERFAMILY PROTEIN"/>
    <property type="match status" value="1"/>
</dbReference>
<dbReference type="InterPro" id="IPR053016">
    <property type="entry name" value="CTF18-RFC_complex"/>
</dbReference>
<feature type="compositionally biased region" description="Polar residues" evidence="10">
    <location>
        <begin position="823"/>
        <end position="839"/>
    </location>
</feature>
<gene>
    <name evidence="12" type="ORF">ZOSMA_30G01190</name>
</gene>
<evidence type="ECO:0000256" key="7">
    <source>
        <dbReference type="ARBA" id="ARBA00023242"/>
    </source>
</evidence>
<feature type="region of interest" description="Disordered" evidence="10">
    <location>
        <begin position="52"/>
        <end position="113"/>
    </location>
</feature>
<accession>A0A0K9P9T4</accession>
<dbReference type="CDD" id="cd00009">
    <property type="entry name" value="AAA"/>
    <property type="match status" value="1"/>
</dbReference>
<keyword evidence="13" id="KW-1185">Reference proteome</keyword>
<comment type="caution">
    <text evidence="12">The sequence shown here is derived from an EMBL/GenBank/DDBJ whole genome shotgun (WGS) entry which is preliminary data.</text>
</comment>
<proteinExistence type="inferred from homology"/>
<dbReference type="PANTHER" id="PTHR46765:SF1">
    <property type="entry name" value="P-LOOP CONTAINING NUCLEOSIDE TRIPHOSPHATE HYDROLASES SUPERFAMILY PROTEIN"/>
    <property type="match status" value="1"/>
</dbReference>
<evidence type="ECO:0000256" key="8">
    <source>
        <dbReference type="ARBA" id="ARBA00023306"/>
    </source>
</evidence>
<dbReference type="GO" id="GO:0005634">
    <property type="term" value="C:nucleus"/>
    <property type="evidence" value="ECO:0007669"/>
    <property type="project" value="UniProtKB-SubCell"/>
</dbReference>
<name>A0A0K9P9T4_ZOSMR</name>
<evidence type="ECO:0000256" key="1">
    <source>
        <dbReference type="ARBA" id="ARBA00004123"/>
    </source>
</evidence>
<keyword evidence="5" id="KW-0067">ATP-binding</keyword>
<evidence type="ECO:0000256" key="10">
    <source>
        <dbReference type="SAM" id="MobiDB-lite"/>
    </source>
</evidence>
<dbReference type="EMBL" id="LFYR01001011">
    <property type="protein sequence ID" value="KMZ65838.1"/>
    <property type="molecule type" value="Genomic_DNA"/>
</dbReference>
<evidence type="ECO:0000313" key="13">
    <source>
        <dbReference type="Proteomes" id="UP000036987"/>
    </source>
</evidence>
<keyword evidence="7" id="KW-0539">Nucleus</keyword>
<sequence length="951" mass="108222">MEFEMDVDIPHPDELQWLEESNALMLEEEYQAQLFEEDDQLIGLCEATVEEEETPAQTIGKRNRSEDIADVTESVGKRSKFDDDTTFGAEDGEEEEGWLHEPPKKKSSAEGSRDAEVFSGEFVMQEEKILSRFALEIDGDCVPVTGPCGERVFAKMCPEMVDSVNKNDRMYTHSKGLLFEPINVLLEKLEEENLKKVLEESFGSPSDPTNSPALTFNEKLWVEKYSPNCFTELLSDEKINREVLLWLKQWDTCVFGSHIRTTSDDVLSDLRRHSILAHQDRQNKIFKTFNNNNRNSFSSRESNNLNIPEKNSSLQETLDSWSKNCMLSLSSLPEQKVLLLCGPPGLGKTTLAHVTAKHCGYRVVEINASDERSSSTIESKILDVVQMNSVMGDSKPKCLVIDEIDGALGEGKGAVDVILKMVLAEKNSNHENDDFVERPGKSSRKTRKTIKLMRPVICICNDLYAPVLRPLRGIAKVCKFVQPTISRVVSRVNYICKMEGFKTNSSALSALAGYTECDIRSCLNTLQFLHKKNETLNFMEIDPQVVGRKDILRTAYDVWKEVFQKRKAKREKFGHKNSISGDFDFMHSLISNRGEYELTMDGIYENFLQLSYHDPMMHKTISCLDNLGISDSLLRYTMQTQQMSLLAYQPFYAIAMKNKIAQVGRPNIEWPSSIQRYRVTFRERKELLKSWQSKISPSISRHLSVESFVEDLVTPLLHILSPPSLRPVALHLLSEREKDDLSQLVDTMVSYSISYKNSKIENASKIKYGVCSDIQLLCLNPSIDNFTSFKDYQPGYIALPLTIKQLLVHEVENQRILRGSSGKCLNQNSGSSRSKNTPPNGHPGIFSGKTNMVDLSSEKQASMQTADKTSDVNRRHLVVEQKLKNVPVVSKKSSHRSNDFFDKFRKHCKDSKNSEKALLVTTVRDKRPFLFKYNEGFTNAVKRPVRMRELF</sequence>
<evidence type="ECO:0000256" key="3">
    <source>
        <dbReference type="ARBA" id="ARBA00022705"/>
    </source>
</evidence>
<keyword evidence="3" id="KW-0235">DNA replication</keyword>
<comment type="similarity">
    <text evidence="9">Belongs to the activator 1 small subunits family. CTF18 subfamily.</text>
</comment>
<feature type="region of interest" description="Disordered" evidence="10">
    <location>
        <begin position="821"/>
        <end position="850"/>
    </location>
</feature>
<evidence type="ECO:0000256" key="4">
    <source>
        <dbReference type="ARBA" id="ARBA00022741"/>
    </source>
</evidence>
<dbReference type="OMA" id="VNVMVSY"/>
<comment type="subunit">
    <text evidence="2">Heterotetramer of subunits RFC2, RFC3, RFC4 and RFC5 that can form a complex with RFC1.</text>
</comment>